<evidence type="ECO:0000313" key="4">
    <source>
        <dbReference type="EMBL" id="ANO50986.1"/>
    </source>
</evidence>
<evidence type="ECO:0000256" key="3">
    <source>
        <dbReference type="RuleBase" id="RU003560"/>
    </source>
</evidence>
<dbReference type="KEGG" id="woc:BA177_06980"/>
<dbReference type="CDD" id="cd00610">
    <property type="entry name" value="OAT_like"/>
    <property type="match status" value="1"/>
</dbReference>
<dbReference type="GO" id="GO:0030170">
    <property type="term" value="F:pyridoxal phosphate binding"/>
    <property type="evidence" value="ECO:0007669"/>
    <property type="project" value="InterPro"/>
</dbReference>
<dbReference type="RefSeq" id="WP_068614646.1">
    <property type="nucleotide sequence ID" value="NZ_CP016268.1"/>
</dbReference>
<gene>
    <name evidence="4" type="ORF">BA177_06980</name>
</gene>
<dbReference type="InterPro" id="IPR015421">
    <property type="entry name" value="PyrdxlP-dep_Trfase_major"/>
</dbReference>
<dbReference type="Gene3D" id="3.40.640.10">
    <property type="entry name" value="Type I PLP-dependent aspartate aminotransferase-like (Major domain)"/>
    <property type="match status" value="1"/>
</dbReference>
<evidence type="ECO:0000256" key="2">
    <source>
        <dbReference type="ARBA" id="ARBA00022898"/>
    </source>
</evidence>
<dbReference type="PANTHER" id="PTHR43713">
    <property type="entry name" value="GLUTAMATE-1-SEMIALDEHYDE 2,1-AMINOMUTASE"/>
    <property type="match status" value="1"/>
</dbReference>
<name>A0A193LEV4_9GAMM</name>
<accession>A0A193LEV4</accession>
<dbReference type="Proteomes" id="UP000092695">
    <property type="component" value="Chromosome"/>
</dbReference>
<keyword evidence="2 3" id="KW-0663">Pyridoxal phosphate</keyword>
<dbReference type="InterPro" id="IPR015424">
    <property type="entry name" value="PyrdxlP-dep_Trfase"/>
</dbReference>
<dbReference type="GO" id="GO:0008483">
    <property type="term" value="F:transaminase activity"/>
    <property type="evidence" value="ECO:0007669"/>
    <property type="project" value="InterPro"/>
</dbReference>
<dbReference type="AlphaFoldDB" id="A0A193LEV4"/>
<dbReference type="OrthoDB" id="9770449at2"/>
<reference evidence="4 5" key="1">
    <citation type="submission" date="2016-06" db="EMBL/GenBank/DDBJ databases">
        <title>Complete genome sequence of a deep-branching marine Gamma Proteobacterium Woeseia oceani type strain XK5.</title>
        <authorList>
            <person name="Mu D."/>
            <person name="Du Z."/>
        </authorList>
    </citation>
    <scope>NUCLEOTIDE SEQUENCE [LARGE SCALE GENOMIC DNA]</scope>
    <source>
        <strain evidence="4 5">XK5</strain>
    </source>
</reference>
<comment type="cofactor">
    <cofactor evidence="1">
        <name>pyridoxal 5'-phosphate</name>
        <dbReference type="ChEBI" id="CHEBI:597326"/>
    </cofactor>
</comment>
<sequence length="448" mass="47847">MSTNNDSIASDERSRSELLYDRAQHVMPGGCSRNTVLRKPHPFYVDFGSGCYVTDLDGNRRIDFANNMASLIHGHANEAIVAAVSAQLRRGTAFTLATEQEVLYAEEMVDRSDSFEKIRFVNSGTEAVMSCLKAARAYTGRPKIAKVEGAYHGLYDFAEVSQTSNPGNWGDAAQPASVPVAHGTPQSTLNDVVVIPFNDAARSIEILEKHVADLACILLDLVPHRIGLVPAQKEYVQALRRWTKKNNVLLVCDEVITFRCGFGGAQEHLDVSPDLTAMGKMIGGGFPVGAIAGSSAVMEVMNPLKSPVLFPHSGTFSANPVTMTAGRVAMQLFDRSAVDALNALGSTARQQLTEAISVAGVAACVTGSGSMFRILMKPEAPANYRSAYASAAENQILQSFLDYVTANGILLIGTGAGMLSTAMGQKEIDQLCETALAGFRHLKANGGL</sequence>
<comment type="similarity">
    <text evidence="3">Belongs to the class-III pyridoxal-phosphate-dependent aminotransferase family.</text>
</comment>
<proteinExistence type="inferred from homology"/>
<organism evidence="4 5">
    <name type="scientific">Woeseia oceani</name>
    <dbReference type="NCBI Taxonomy" id="1548547"/>
    <lineage>
        <taxon>Bacteria</taxon>
        <taxon>Pseudomonadati</taxon>
        <taxon>Pseudomonadota</taxon>
        <taxon>Gammaproteobacteria</taxon>
        <taxon>Woeseiales</taxon>
        <taxon>Woeseiaceae</taxon>
        <taxon>Woeseia</taxon>
    </lineage>
</organism>
<dbReference type="Pfam" id="PF00202">
    <property type="entry name" value="Aminotran_3"/>
    <property type="match status" value="1"/>
</dbReference>
<dbReference type="InterPro" id="IPR005814">
    <property type="entry name" value="Aminotrans_3"/>
</dbReference>
<protein>
    <submittedName>
        <fullName evidence="4">Glutamate-1-semialdehyde 2,1-aminomutase</fullName>
    </submittedName>
</protein>
<dbReference type="Gene3D" id="3.90.1150.10">
    <property type="entry name" value="Aspartate Aminotransferase, domain 1"/>
    <property type="match status" value="1"/>
</dbReference>
<dbReference type="SUPFAM" id="SSF53383">
    <property type="entry name" value="PLP-dependent transferases"/>
    <property type="match status" value="1"/>
</dbReference>
<dbReference type="PANTHER" id="PTHR43713:SF3">
    <property type="entry name" value="GLUTAMATE-1-SEMIALDEHYDE 2,1-AMINOMUTASE 1, CHLOROPLASTIC-RELATED"/>
    <property type="match status" value="1"/>
</dbReference>
<evidence type="ECO:0000313" key="5">
    <source>
        <dbReference type="Proteomes" id="UP000092695"/>
    </source>
</evidence>
<evidence type="ECO:0000256" key="1">
    <source>
        <dbReference type="ARBA" id="ARBA00001933"/>
    </source>
</evidence>
<dbReference type="STRING" id="1548547.BA177_06980"/>
<keyword evidence="5" id="KW-1185">Reference proteome</keyword>
<dbReference type="EMBL" id="CP016268">
    <property type="protein sequence ID" value="ANO50986.1"/>
    <property type="molecule type" value="Genomic_DNA"/>
</dbReference>
<dbReference type="InterPro" id="IPR015422">
    <property type="entry name" value="PyrdxlP-dep_Trfase_small"/>
</dbReference>